<organism evidence="2 3">
    <name type="scientific">Daphnia magna</name>
    <dbReference type="NCBI Taxonomy" id="35525"/>
    <lineage>
        <taxon>Eukaryota</taxon>
        <taxon>Metazoa</taxon>
        <taxon>Ecdysozoa</taxon>
        <taxon>Arthropoda</taxon>
        <taxon>Crustacea</taxon>
        <taxon>Branchiopoda</taxon>
        <taxon>Diplostraca</taxon>
        <taxon>Cladocera</taxon>
        <taxon>Anomopoda</taxon>
        <taxon>Daphniidae</taxon>
        <taxon>Daphnia</taxon>
    </lineage>
</organism>
<dbReference type="AlphaFoldDB" id="A0A164WLG7"/>
<gene>
    <name evidence="2" type="ORF">APZ42_021518</name>
</gene>
<keyword evidence="3" id="KW-1185">Reference proteome</keyword>
<accession>A0A164WLG7</accession>
<comment type="caution">
    <text evidence="2">The sequence shown here is derived from an EMBL/GenBank/DDBJ whole genome shotgun (WGS) entry which is preliminary data.</text>
</comment>
<dbReference type="EMBL" id="LRGB01001186">
    <property type="protein sequence ID" value="KZS13373.1"/>
    <property type="molecule type" value="Genomic_DNA"/>
</dbReference>
<sequence>MGRSLRREGEGALRTRPARSPASTAIHPTRLRKREAQPVGEGLFIQLGEPVSPSVLPKWRTSSHHAHAARS</sequence>
<name>A0A164WLG7_9CRUS</name>
<protein>
    <submittedName>
        <fullName evidence="2">Uncharacterized protein</fullName>
    </submittedName>
</protein>
<proteinExistence type="predicted"/>
<evidence type="ECO:0000256" key="1">
    <source>
        <dbReference type="SAM" id="MobiDB-lite"/>
    </source>
</evidence>
<reference evidence="2 3" key="1">
    <citation type="submission" date="2016-03" db="EMBL/GenBank/DDBJ databases">
        <title>EvidentialGene: Evidence-directed Construction of Genes on Genomes.</title>
        <authorList>
            <person name="Gilbert D.G."/>
            <person name="Choi J.-H."/>
            <person name="Mockaitis K."/>
            <person name="Colbourne J."/>
            <person name="Pfrender M."/>
        </authorList>
    </citation>
    <scope>NUCLEOTIDE SEQUENCE [LARGE SCALE GENOMIC DNA]</scope>
    <source>
        <strain evidence="2 3">Xinb3</strain>
        <tissue evidence="2">Complete organism</tissue>
    </source>
</reference>
<feature type="region of interest" description="Disordered" evidence="1">
    <location>
        <begin position="1"/>
        <end position="37"/>
    </location>
</feature>
<dbReference type="Proteomes" id="UP000076858">
    <property type="component" value="Unassembled WGS sequence"/>
</dbReference>
<evidence type="ECO:0000313" key="3">
    <source>
        <dbReference type="Proteomes" id="UP000076858"/>
    </source>
</evidence>
<evidence type="ECO:0000313" key="2">
    <source>
        <dbReference type="EMBL" id="KZS13373.1"/>
    </source>
</evidence>
<feature type="compositionally biased region" description="Basic and acidic residues" evidence="1">
    <location>
        <begin position="1"/>
        <end position="13"/>
    </location>
</feature>